<dbReference type="RefSeq" id="WP_052033416.1">
    <property type="nucleotide sequence ID" value="NZ_BAWF01000041.1"/>
</dbReference>
<protein>
    <submittedName>
        <fullName evidence="2">Putative penicillin-binding protein</fullName>
    </submittedName>
</protein>
<proteinExistence type="predicted"/>
<gene>
    <name evidence="2" type="ORF">RW1_041_00810</name>
</gene>
<sequence>MQNLDALRDRLSDILDAQSAATGVAGAVVGVAVGDEQFSLSHGLANLNAGQEFTPDTGWLLGSVTKMLTTTLLLRMVDAGAIELDRPVHRYLPDFTLTDTDAAARITVRMLVNHTNGMDADSLMPSDVRGRDASRSYLSQLARRGTVFEPGAGIHYSNPGFVVAARIIEEQTGSPFERVIQSELFDPCGMNDATAVQTQAFLRRTAIGSFSGTEPGTLQSTTLFSLPESAAGAGGTPIVTTADMIAFGRMHLAGGLAPNGRRVLSPSLVAAMQTPTASEDVPHVPPIGLGWWLPAIAGTTAAWHGGGSPGGRSSFCILPEYDAVVVSYVSGPNALLNDTMHTAVIEHLTGRRATPPFTPASATPDPDVAGSYSSFQLEVDAETDELRLMLRTSILPYDAEHRRILAAYGNPPETPVPHTAVAPGLYAPEGMEPDLLAGFFGRAALIASRPAAPGRPAGLQMGTRFVPKTG</sequence>
<evidence type="ECO:0000313" key="3">
    <source>
        <dbReference type="Proteomes" id="UP000019491"/>
    </source>
</evidence>
<dbReference type="InterPro" id="IPR001466">
    <property type="entry name" value="Beta-lactam-related"/>
</dbReference>
<dbReference type="InterPro" id="IPR050789">
    <property type="entry name" value="Diverse_Enzym_Activities"/>
</dbReference>
<keyword evidence="3" id="KW-1185">Reference proteome</keyword>
<dbReference type="EMBL" id="BAWF01000041">
    <property type="protein sequence ID" value="GAF47533.1"/>
    <property type="molecule type" value="Genomic_DNA"/>
</dbReference>
<evidence type="ECO:0000259" key="1">
    <source>
        <dbReference type="Pfam" id="PF00144"/>
    </source>
</evidence>
<dbReference type="PANTHER" id="PTHR43283">
    <property type="entry name" value="BETA-LACTAMASE-RELATED"/>
    <property type="match status" value="1"/>
</dbReference>
<dbReference type="AlphaFoldDB" id="X0PW87"/>
<evidence type="ECO:0000313" key="2">
    <source>
        <dbReference type="EMBL" id="GAF47533.1"/>
    </source>
</evidence>
<organism evidence="2 3">
    <name type="scientific">Rhodococcus wratislaviensis NBRC 100605</name>
    <dbReference type="NCBI Taxonomy" id="1219028"/>
    <lineage>
        <taxon>Bacteria</taxon>
        <taxon>Bacillati</taxon>
        <taxon>Actinomycetota</taxon>
        <taxon>Actinomycetes</taxon>
        <taxon>Mycobacteriales</taxon>
        <taxon>Nocardiaceae</taxon>
        <taxon>Rhodococcus</taxon>
    </lineage>
</organism>
<dbReference type="SUPFAM" id="SSF56601">
    <property type="entry name" value="beta-lactamase/transpeptidase-like"/>
    <property type="match status" value="1"/>
</dbReference>
<dbReference type="Pfam" id="PF00144">
    <property type="entry name" value="Beta-lactamase"/>
    <property type="match status" value="1"/>
</dbReference>
<dbReference type="Gene3D" id="3.40.710.10">
    <property type="entry name" value="DD-peptidase/beta-lactamase superfamily"/>
    <property type="match status" value="1"/>
</dbReference>
<reference evidence="2 3" key="1">
    <citation type="submission" date="2014-02" db="EMBL/GenBank/DDBJ databases">
        <title>Whole genome shotgun sequence of Rhodococcus wratislaviensis NBRC 100605.</title>
        <authorList>
            <person name="Hosoyama A."/>
            <person name="Tsuchikane K."/>
            <person name="Yoshida I."/>
            <person name="Ohji S."/>
            <person name="Ichikawa N."/>
            <person name="Yamazoe A."/>
            <person name="Fujita N."/>
        </authorList>
    </citation>
    <scope>NUCLEOTIDE SEQUENCE [LARGE SCALE GENOMIC DNA]</scope>
    <source>
        <strain evidence="2 3">NBRC 100605</strain>
    </source>
</reference>
<dbReference type="OrthoDB" id="9809635at2"/>
<dbReference type="Proteomes" id="UP000019491">
    <property type="component" value="Unassembled WGS sequence"/>
</dbReference>
<accession>X0PW87</accession>
<name>X0PW87_RHOWR</name>
<dbReference type="InterPro" id="IPR012338">
    <property type="entry name" value="Beta-lactam/transpept-like"/>
</dbReference>
<feature type="domain" description="Beta-lactamase-related" evidence="1">
    <location>
        <begin position="13"/>
        <end position="333"/>
    </location>
</feature>
<comment type="caution">
    <text evidence="2">The sequence shown here is derived from an EMBL/GenBank/DDBJ whole genome shotgun (WGS) entry which is preliminary data.</text>
</comment>